<accession>A0A645C9F2</accession>
<sequence>MGLVGTQIENTNGKTYEVLAEKGSYTLLADHRDDYPEYIVAWALHYSRDNQYTWGQGHYFWDLDEATDYLESKI</sequence>
<name>A0A645C9F2_9ZZZZ</name>
<comment type="caution">
    <text evidence="1">The sequence shown here is derived from an EMBL/GenBank/DDBJ whole genome shotgun (WGS) entry which is preliminary data.</text>
</comment>
<proteinExistence type="predicted"/>
<reference evidence="1" key="1">
    <citation type="submission" date="2019-08" db="EMBL/GenBank/DDBJ databases">
        <authorList>
            <person name="Kucharzyk K."/>
            <person name="Murdoch R.W."/>
            <person name="Higgins S."/>
            <person name="Loffler F."/>
        </authorList>
    </citation>
    <scope>NUCLEOTIDE SEQUENCE</scope>
</reference>
<dbReference type="AlphaFoldDB" id="A0A645C9F2"/>
<evidence type="ECO:0000313" key="1">
    <source>
        <dbReference type="EMBL" id="MPM72384.1"/>
    </source>
</evidence>
<dbReference type="EMBL" id="VSSQ01024711">
    <property type="protein sequence ID" value="MPM72384.1"/>
    <property type="molecule type" value="Genomic_DNA"/>
</dbReference>
<protein>
    <submittedName>
        <fullName evidence="1">Uncharacterized protein</fullName>
    </submittedName>
</protein>
<organism evidence="1">
    <name type="scientific">bioreactor metagenome</name>
    <dbReference type="NCBI Taxonomy" id="1076179"/>
    <lineage>
        <taxon>unclassified sequences</taxon>
        <taxon>metagenomes</taxon>
        <taxon>ecological metagenomes</taxon>
    </lineage>
</organism>
<gene>
    <name evidence="1" type="ORF">SDC9_119358</name>
</gene>